<dbReference type="Proteomes" id="UP000681720">
    <property type="component" value="Unassembled WGS sequence"/>
</dbReference>
<dbReference type="EMBL" id="CAJOBG010000268">
    <property type="protein sequence ID" value="CAF3788708.1"/>
    <property type="molecule type" value="Genomic_DNA"/>
</dbReference>
<evidence type="ECO:0000313" key="3">
    <source>
        <dbReference type="EMBL" id="CAF3788708.1"/>
    </source>
</evidence>
<dbReference type="EMBL" id="CAJOBH010000013">
    <property type="protein sequence ID" value="CAF3747897.1"/>
    <property type="molecule type" value="Genomic_DNA"/>
</dbReference>
<evidence type="ECO:0000313" key="4">
    <source>
        <dbReference type="EMBL" id="CAF3816896.1"/>
    </source>
</evidence>
<protein>
    <submittedName>
        <fullName evidence="3">Uncharacterized protein</fullName>
    </submittedName>
</protein>
<proteinExistence type="predicted"/>
<comment type="caution">
    <text evidence="3">The sequence shown here is derived from an EMBL/GenBank/DDBJ whole genome shotgun (WGS) entry which is preliminary data.</text>
</comment>
<dbReference type="EMBL" id="CAJOBJ010000023">
    <property type="protein sequence ID" value="CAF3784853.1"/>
    <property type="molecule type" value="Genomic_DNA"/>
</dbReference>
<evidence type="ECO:0000313" key="2">
    <source>
        <dbReference type="EMBL" id="CAF3784853.1"/>
    </source>
</evidence>
<dbReference type="Proteomes" id="UP000663842">
    <property type="component" value="Unassembled WGS sequence"/>
</dbReference>
<name>A0A819AQW6_9BILA</name>
<gene>
    <name evidence="1" type="ORF">BYL167_LOCUS165</name>
    <name evidence="2" type="ORF">GIL414_LOCUS237</name>
    <name evidence="3" type="ORF">OVN521_LOCUS3176</name>
    <name evidence="4" type="ORF">UXM345_LOCUS5729</name>
</gene>
<reference evidence="3" key="1">
    <citation type="submission" date="2021-02" db="EMBL/GenBank/DDBJ databases">
        <authorList>
            <person name="Nowell W R."/>
        </authorList>
    </citation>
    <scope>NUCLEOTIDE SEQUENCE</scope>
</reference>
<accession>A0A819AQW6</accession>
<dbReference type="AlphaFoldDB" id="A0A819AQW6"/>
<sequence length="221" mass="25837">MNWCNDDPPPYPGHEITTNSRPITTNIFFRRLSKNHEPIVRTSNDENYSEKQHTIQARQWRTTHNQYRVCYIGNLSDDFLRIKISSKSQVDKQATLQSNSFTRAPSDQSIILKFAHFNTKASSVKSLKTSKIHARMLQNILSDIEQGKMRKIPMVLEEPITQNVDYFYGTDDLFINRQRIPFTTEPFVTDYDLLQSESENATNRGLIPKLVQFVTLFFYTY</sequence>
<evidence type="ECO:0000313" key="5">
    <source>
        <dbReference type="Proteomes" id="UP000663866"/>
    </source>
</evidence>
<evidence type="ECO:0000313" key="1">
    <source>
        <dbReference type="EMBL" id="CAF3747897.1"/>
    </source>
</evidence>
<organism evidence="3 5">
    <name type="scientific">Rotaria magnacalcarata</name>
    <dbReference type="NCBI Taxonomy" id="392030"/>
    <lineage>
        <taxon>Eukaryota</taxon>
        <taxon>Metazoa</taxon>
        <taxon>Spiralia</taxon>
        <taxon>Gnathifera</taxon>
        <taxon>Rotifera</taxon>
        <taxon>Eurotatoria</taxon>
        <taxon>Bdelloidea</taxon>
        <taxon>Philodinida</taxon>
        <taxon>Philodinidae</taxon>
        <taxon>Rotaria</taxon>
    </lineage>
</organism>
<dbReference type="EMBL" id="CAJOBF010000432">
    <property type="protein sequence ID" value="CAF3816896.1"/>
    <property type="molecule type" value="Genomic_DNA"/>
</dbReference>
<dbReference type="Proteomes" id="UP000681967">
    <property type="component" value="Unassembled WGS sequence"/>
</dbReference>
<keyword evidence="5" id="KW-1185">Reference proteome</keyword>
<dbReference type="Proteomes" id="UP000663866">
    <property type="component" value="Unassembled WGS sequence"/>
</dbReference>